<feature type="transmembrane region" description="Helical" evidence="1">
    <location>
        <begin position="7"/>
        <end position="27"/>
    </location>
</feature>
<feature type="transmembrane region" description="Helical" evidence="1">
    <location>
        <begin position="85"/>
        <end position="103"/>
    </location>
</feature>
<feature type="transmembrane region" description="Helical" evidence="1">
    <location>
        <begin position="234"/>
        <end position="257"/>
    </location>
</feature>
<reference evidence="2 5" key="2">
    <citation type="submission" date="2019-10" db="EMBL/GenBank/DDBJ databases">
        <title>Prolixibacter strains distinguished by the presence of nitrate reductase genes were adept at nitrate-dependent anaerobic corrosion of metallic iron and carbon steel.</title>
        <authorList>
            <person name="Iino T."/>
            <person name="Shono N."/>
            <person name="Ito K."/>
            <person name="Nakamura R."/>
            <person name="Sueoka K."/>
            <person name="Harayama S."/>
            <person name="Ohkuma M."/>
        </authorList>
    </citation>
    <scope>NUCLEOTIDE SEQUENCE [LARGE SCALE GENOMIC DNA]</scope>
    <source>
        <strain evidence="2 5">MIC1-1</strain>
    </source>
</reference>
<dbReference type="OrthoDB" id="9788724at2"/>
<feature type="transmembrane region" description="Helical" evidence="1">
    <location>
        <begin position="299"/>
        <end position="320"/>
    </location>
</feature>
<keyword evidence="3" id="KW-0012">Acyltransferase</keyword>
<reference evidence="3 4" key="1">
    <citation type="submission" date="2018-03" db="EMBL/GenBank/DDBJ databases">
        <title>Genomic Encyclopedia of Archaeal and Bacterial Type Strains, Phase II (KMG-II): from individual species to whole genera.</title>
        <authorList>
            <person name="Goeker M."/>
        </authorList>
    </citation>
    <scope>NUCLEOTIDE SEQUENCE [LARGE SCALE GENOMIC DNA]</scope>
    <source>
        <strain evidence="3 4">DSM 27267</strain>
    </source>
</reference>
<keyword evidence="1" id="KW-1133">Transmembrane helix</keyword>
<keyword evidence="1" id="KW-0812">Transmembrane</keyword>
<organism evidence="3 4">
    <name type="scientific">Prolixibacter denitrificans</name>
    <dbReference type="NCBI Taxonomy" id="1541063"/>
    <lineage>
        <taxon>Bacteria</taxon>
        <taxon>Pseudomonadati</taxon>
        <taxon>Bacteroidota</taxon>
        <taxon>Bacteroidia</taxon>
        <taxon>Marinilabiliales</taxon>
        <taxon>Prolixibacteraceae</taxon>
        <taxon>Prolixibacter</taxon>
    </lineage>
</organism>
<evidence type="ECO:0000313" key="2">
    <source>
        <dbReference type="EMBL" id="GET20102.1"/>
    </source>
</evidence>
<name>A0A2P8CKK0_9BACT</name>
<protein>
    <submittedName>
        <fullName evidence="2">Membrane protein</fullName>
    </submittedName>
    <submittedName>
        <fullName evidence="3">Putative acyltransferase</fullName>
    </submittedName>
</protein>
<feature type="transmembrane region" description="Helical" evidence="1">
    <location>
        <begin position="115"/>
        <end position="134"/>
    </location>
</feature>
<dbReference type="Proteomes" id="UP000240621">
    <property type="component" value="Unassembled WGS sequence"/>
</dbReference>
<dbReference type="Proteomes" id="UP000396862">
    <property type="component" value="Unassembled WGS sequence"/>
</dbReference>
<evidence type="ECO:0000313" key="3">
    <source>
        <dbReference type="EMBL" id="PSK85482.1"/>
    </source>
</evidence>
<dbReference type="PANTHER" id="PTHR31061:SF24">
    <property type="entry name" value="LD22376P"/>
    <property type="match status" value="1"/>
</dbReference>
<feature type="transmembrane region" description="Helical" evidence="1">
    <location>
        <begin position="55"/>
        <end position="73"/>
    </location>
</feature>
<feature type="transmembrane region" description="Helical" evidence="1">
    <location>
        <begin position="203"/>
        <end position="222"/>
    </location>
</feature>
<dbReference type="GO" id="GO:0016746">
    <property type="term" value="F:acyltransferase activity"/>
    <property type="evidence" value="ECO:0007669"/>
    <property type="project" value="UniProtKB-KW"/>
</dbReference>
<dbReference type="EMBL" id="BLAU01000001">
    <property type="protein sequence ID" value="GET20102.1"/>
    <property type="molecule type" value="Genomic_DNA"/>
</dbReference>
<accession>A0A2P8CKK0</accession>
<feature type="transmembrane region" description="Helical" evidence="1">
    <location>
        <begin position="363"/>
        <end position="389"/>
    </location>
</feature>
<comment type="caution">
    <text evidence="3">The sequence shown here is derived from an EMBL/GenBank/DDBJ whole genome shotgun (WGS) entry which is preliminary data.</text>
</comment>
<keyword evidence="1" id="KW-0472">Membrane</keyword>
<gene>
    <name evidence="3" type="ORF">CLV93_101438</name>
    <name evidence="2" type="ORF">JCM18694_03480</name>
</gene>
<keyword evidence="3" id="KW-0808">Transferase</keyword>
<evidence type="ECO:0000313" key="4">
    <source>
        <dbReference type="Proteomes" id="UP000240621"/>
    </source>
</evidence>
<dbReference type="EMBL" id="PYGC01000001">
    <property type="protein sequence ID" value="PSK85482.1"/>
    <property type="molecule type" value="Genomic_DNA"/>
</dbReference>
<feature type="transmembrane region" description="Helical" evidence="1">
    <location>
        <begin position="269"/>
        <end position="287"/>
    </location>
</feature>
<sequence>MTKPTSLGRVAAIDILRALTMYFMIFVNDLWSLKGVPKWLEHASATEDYLGFSDIIFPLFLFIVGLSIPFAVANRRKKGDSTGKIVWHIFIRSVSLILMGFYMMNLEEIAGNRVIVGRFGWELLMGAGIMLIWLNWKRTGLSKRTVYVMQGIGVAIFIFLAAIYHGGENGESWMQVHWWGILGLIGWAYLLNALLYVASRGNLWFVIAGWMFFNLLNIADLAGWTSGWAFLRSVAGPFVTGSNPALTAGGLVAAVVLRKLMSSGKEKLFYMWMTILGVVAFVYGFSLKPEWGISKIQATPAWVGICSGMGFALFGLLYFVADKKGKTNWANIIRPAGTATLTAYLLPYFIYPIRSILGLVLPIALRTGFVGILKSLIFALLVVMLTGWLEKNKIKLKL</sequence>
<dbReference type="PANTHER" id="PTHR31061">
    <property type="entry name" value="LD22376P"/>
    <property type="match status" value="1"/>
</dbReference>
<feature type="transmembrane region" description="Helical" evidence="1">
    <location>
        <begin position="146"/>
        <end position="164"/>
    </location>
</feature>
<evidence type="ECO:0000256" key="1">
    <source>
        <dbReference type="SAM" id="Phobius"/>
    </source>
</evidence>
<dbReference type="AlphaFoldDB" id="A0A2P8CKK0"/>
<dbReference type="RefSeq" id="WP_106540523.1">
    <property type="nucleotide sequence ID" value="NZ_BLAU01000001.1"/>
</dbReference>
<keyword evidence="5" id="KW-1185">Reference proteome</keyword>
<proteinExistence type="predicted"/>
<feature type="transmembrane region" description="Helical" evidence="1">
    <location>
        <begin position="176"/>
        <end position="196"/>
    </location>
</feature>
<evidence type="ECO:0000313" key="5">
    <source>
        <dbReference type="Proteomes" id="UP000396862"/>
    </source>
</evidence>